<comment type="caution">
    <text evidence="1">The sequence shown here is derived from an EMBL/GenBank/DDBJ whole genome shotgun (WGS) entry which is preliminary data.</text>
</comment>
<organism evidence="1 2">
    <name type="scientific">Acetobacterium fimetarium</name>
    <dbReference type="NCBI Taxonomy" id="52691"/>
    <lineage>
        <taxon>Bacteria</taxon>
        <taxon>Bacillati</taxon>
        <taxon>Bacillota</taxon>
        <taxon>Clostridia</taxon>
        <taxon>Eubacteriales</taxon>
        <taxon>Eubacteriaceae</taxon>
        <taxon>Acetobacterium</taxon>
    </lineage>
</organism>
<evidence type="ECO:0000313" key="1">
    <source>
        <dbReference type="EMBL" id="MBC3803964.1"/>
    </source>
</evidence>
<dbReference type="PROSITE" id="PS51257">
    <property type="entry name" value="PROKAR_LIPOPROTEIN"/>
    <property type="match status" value="1"/>
</dbReference>
<reference evidence="1 2" key="1">
    <citation type="journal article" date="2020" name="mSystems">
        <title>Defining Genomic and Predicted Metabolic Features of the Acetobacterium Genus.</title>
        <authorList>
            <person name="Ross D.E."/>
            <person name="Marshall C.W."/>
            <person name="Gulliver D."/>
            <person name="May H.D."/>
            <person name="Norman R.S."/>
        </authorList>
    </citation>
    <scope>NUCLEOTIDE SEQUENCE [LARGE SCALE GENOMIC DNA]</scope>
    <source>
        <strain evidence="1 2">DSM 8238</strain>
    </source>
</reference>
<sequence length="293" mass="32853">MSKLTKTVKNRKHDSKRIGTVVFMLLFFSLIMTGCAQNRRTAISGNWEKTVAPNQTSNLTGYAFADDGIMTLYTGYDQNLTITDYDWHIDKNNPTLLDIDSRTNPAEHQQARFFIAGDSLYLCFDLKVSKADVMSAENQYLKTDRFSFSEWIPAAELAKDKAAKDAAINCTLTPETIILKLKDRGLPIGTVLVYSGDTGEEHLLSRPNMHLAKAARFEDTNVPQNPDASEPVGGSVEVYTNYTLAKQRYDYLSVFDEEAGYTYQSGNVLVRVDHAVTPDQAAQYEQALYEIVQ</sequence>
<evidence type="ECO:0008006" key="3">
    <source>
        <dbReference type="Google" id="ProtNLM"/>
    </source>
</evidence>
<keyword evidence="2" id="KW-1185">Reference proteome</keyword>
<gene>
    <name evidence="1" type="ORF">GH808_05880</name>
</gene>
<evidence type="ECO:0000313" key="2">
    <source>
        <dbReference type="Proteomes" id="UP000603234"/>
    </source>
</evidence>
<accession>A0ABR6WTM3</accession>
<proteinExistence type="predicted"/>
<dbReference type="Proteomes" id="UP000603234">
    <property type="component" value="Unassembled WGS sequence"/>
</dbReference>
<dbReference type="EMBL" id="WJBC01000006">
    <property type="protein sequence ID" value="MBC3803964.1"/>
    <property type="molecule type" value="Genomic_DNA"/>
</dbReference>
<protein>
    <recommendedName>
        <fullName evidence="3">Lipoprotein</fullName>
    </recommendedName>
</protein>
<name>A0ABR6WTM3_9FIRM</name>
<dbReference type="RefSeq" id="WP_186841852.1">
    <property type="nucleotide sequence ID" value="NZ_WJBC01000006.1"/>
</dbReference>